<dbReference type="EMBL" id="CP011544">
    <property type="protein sequence ID" value="AKK07444.1"/>
    <property type="molecule type" value="Genomic_DNA"/>
</dbReference>
<dbReference type="Pfam" id="PF05133">
    <property type="entry name" value="SPP1_portal"/>
    <property type="match status" value="1"/>
</dbReference>
<dbReference type="KEGG" id="cmv:CMUST_15780"/>
<name>A0A0G3H1Z9_9CORY</name>
<reference evidence="3" key="2">
    <citation type="submission" date="2015-05" db="EMBL/GenBank/DDBJ databases">
        <title>Complete genome sequence of Corynebacterium mustelae DSM 45274, isolated from various tissues of a male ferret with lethal sepsis.</title>
        <authorList>
            <person name="Ruckert C."/>
            <person name="Albersmeier A."/>
            <person name="Winkler A."/>
            <person name="Tauch A."/>
        </authorList>
    </citation>
    <scope>NUCLEOTIDE SEQUENCE [LARGE SCALE GENOMIC DNA]</scope>
    <source>
        <strain evidence="3">DSM 45274</strain>
        <plasmid evidence="3">Plasmid phiCmus45274</plasmid>
    </source>
</reference>
<reference evidence="2 3" key="1">
    <citation type="journal article" date="2015" name="Genome Announc.">
        <title>Complete Genome Sequence of the Type Strain Corynebacterium mustelae DSM 45274, Isolated from Various Tissues of a Male Ferret with Lethal Sepsis.</title>
        <authorList>
            <person name="Ruckert C."/>
            <person name="Eimer J."/>
            <person name="Winkler A."/>
            <person name="Tauch A."/>
        </authorList>
    </citation>
    <scope>NUCLEOTIDE SEQUENCE [LARGE SCALE GENOMIC DNA]</scope>
    <source>
        <strain evidence="2 3">DSM 45274</strain>
        <plasmid evidence="2">phiCmus45274</plasmid>
        <plasmid evidence="3">Plasmid phiCmus45274</plasmid>
    </source>
</reference>
<dbReference type="Proteomes" id="UP000035199">
    <property type="component" value="Plasmid phiCmus45274"/>
</dbReference>
<dbReference type="Proteomes" id="UP000035199">
    <property type="component" value="Chromosome"/>
</dbReference>
<keyword evidence="2" id="KW-0614">Plasmid</keyword>
<evidence type="ECO:0000313" key="2">
    <source>
        <dbReference type="EMBL" id="AKK07444.1"/>
    </source>
</evidence>
<protein>
    <submittedName>
        <fullName evidence="2">Phage portal protein, SPP1 Gp6</fullName>
    </submittedName>
</protein>
<evidence type="ECO:0000313" key="1">
    <source>
        <dbReference type="EMBL" id="AKK05230.1"/>
    </source>
</evidence>
<geneLocation type="plasmid" evidence="2 3">
    <name>phiCmus45274</name>
</geneLocation>
<dbReference type="OrthoDB" id="1780383at2"/>
<sequence>MSRVEDIENGLLGQLRSQLQLHRPKNQRQWRFYDGKEAVKNLGIAIPHSMVGVEAVMGWPEIIVDALSERIQWEGWTTTSGESEFLRSLWLGSDLADQFNRVKLDALCTGVGFMAFTSAEDAAEEAVTGPVIATAVSSQDATFMWDGRRNRVRAAYSEQTLESGALLRRLYLPSGTWFVEELNGAEERRWVPHDHDRCNLVAFPNQLRAGEYLGRSEITSTIRYYTQHGMRTILGMEYNREIYTTPQKYMINVLLDQVGIDPEAPADVQRQQGMRAAMTKALVIEPVDPDEWGPGGPPKPEVGQFTAAPPTPYIEELRMVAQLVSAQSGVPATYLGFTHDNPPSADAIRASEARLVKRAEDRQKAFGRVLQRDVAYLCHAIGKRAVPESSFVASVVPLWRDPSTPTLASSVDAAVKLVQAGIAPPGSEVVWDMIGLSTQQRETLKREFAELRAAQRASSLLEAVRATQVSEDVTSLARANRPVGESGLG</sequence>
<gene>
    <name evidence="1" type="ORF">CMUST_04440</name>
    <name evidence="2" type="ORF">CMUST_15780</name>
</gene>
<dbReference type="KEGG" id="cmv:CMUST_04440"/>
<dbReference type="STRING" id="571915.CMUST_04440"/>
<dbReference type="RefSeq" id="WP_047261487.1">
    <property type="nucleotide sequence ID" value="NZ_CP011542.1"/>
</dbReference>
<keyword evidence="3" id="KW-1185">Reference proteome</keyword>
<dbReference type="EMBL" id="CP011542">
    <property type="protein sequence ID" value="AKK05230.1"/>
    <property type="molecule type" value="Genomic_DNA"/>
</dbReference>
<dbReference type="PATRIC" id="fig|571915.4.peg.3385"/>
<organism evidence="2 3">
    <name type="scientific">Corynebacterium mustelae</name>
    <dbReference type="NCBI Taxonomy" id="571915"/>
    <lineage>
        <taxon>Bacteria</taxon>
        <taxon>Bacillati</taxon>
        <taxon>Actinomycetota</taxon>
        <taxon>Actinomycetes</taxon>
        <taxon>Mycobacteriales</taxon>
        <taxon>Corynebacteriaceae</taxon>
        <taxon>Corynebacterium</taxon>
    </lineage>
</organism>
<accession>A0A0G3H1Z9</accession>
<dbReference type="InterPro" id="IPR021145">
    <property type="entry name" value="Portal_protein_SPP1_Gp6-like"/>
</dbReference>
<evidence type="ECO:0000313" key="3">
    <source>
        <dbReference type="Proteomes" id="UP000035199"/>
    </source>
</evidence>
<dbReference type="AlphaFoldDB" id="A0A0G3H1Z9"/>
<proteinExistence type="predicted"/>